<dbReference type="SUPFAM" id="SSF47413">
    <property type="entry name" value="lambda repressor-like DNA-binding domains"/>
    <property type="match status" value="1"/>
</dbReference>
<feature type="region of interest" description="Disordered" evidence="1">
    <location>
        <begin position="137"/>
        <end position="159"/>
    </location>
</feature>
<dbReference type="OrthoDB" id="7365244at2"/>
<dbReference type="CDD" id="cd00093">
    <property type="entry name" value="HTH_XRE"/>
    <property type="match status" value="1"/>
</dbReference>
<dbReference type="Gene3D" id="1.10.260.40">
    <property type="entry name" value="lambda repressor-like DNA-binding domains"/>
    <property type="match status" value="1"/>
</dbReference>
<organism evidence="2 3">
    <name type="scientific">Roseateles depolymerans</name>
    <dbReference type="NCBI Taxonomy" id="76731"/>
    <lineage>
        <taxon>Bacteria</taxon>
        <taxon>Pseudomonadati</taxon>
        <taxon>Pseudomonadota</taxon>
        <taxon>Betaproteobacteria</taxon>
        <taxon>Burkholderiales</taxon>
        <taxon>Sphaerotilaceae</taxon>
        <taxon>Roseateles</taxon>
    </lineage>
</organism>
<dbReference type="STRING" id="76731.RD2015_2155"/>
<dbReference type="Proteomes" id="UP000060699">
    <property type="component" value="Chromosome"/>
</dbReference>
<dbReference type="KEGG" id="rdp:RD2015_2155"/>
<dbReference type="InterPro" id="IPR001387">
    <property type="entry name" value="Cro/C1-type_HTH"/>
</dbReference>
<protein>
    <submittedName>
        <fullName evidence="2">Uncharacterized protein</fullName>
    </submittedName>
</protein>
<dbReference type="GO" id="GO:0003677">
    <property type="term" value="F:DNA binding"/>
    <property type="evidence" value="ECO:0007669"/>
    <property type="project" value="InterPro"/>
</dbReference>
<dbReference type="InterPro" id="IPR010982">
    <property type="entry name" value="Lambda_DNA-bd_dom_sf"/>
</dbReference>
<evidence type="ECO:0000313" key="2">
    <source>
        <dbReference type="EMBL" id="ALV06628.1"/>
    </source>
</evidence>
<dbReference type="RefSeq" id="WP_058934875.1">
    <property type="nucleotide sequence ID" value="NZ_CP013729.1"/>
</dbReference>
<accession>A0A0U3MXH9</accession>
<proteinExistence type="predicted"/>
<sequence length="159" mass="17429">MHHYTECGLDNVWLANGYTTQKTAYGPAVSVARADELLSLLAQRIVGKPARLSGKEFRFLRVQMGISQAALAKAQGVSEQAVSLWERHGKVPKANDALIRLCYLSHASGDQPLRQAFHRVMEVERLIHQKIVATAGPRGWKSTVEEEPPTATEPASADA</sequence>
<dbReference type="PROSITE" id="PS50943">
    <property type="entry name" value="HTH_CROC1"/>
    <property type="match status" value="1"/>
</dbReference>
<reference evidence="2 3" key="1">
    <citation type="submission" date="2015-12" db="EMBL/GenBank/DDBJ databases">
        <title>Complete genome of Roseateles depolymerans KCTC 42856.</title>
        <authorList>
            <person name="Kim K.M."/>
        </authorList>
    </citation>
    <scope>NUCLEOTIDE SEQUENCE [LARGE SCALE GENOMIC DNA]</scope>
    <source>
        <strain evidence="2 3">KCTC 42856</strain>
    </source>
</reference>
<evidence type="ECO:0000256" key="1">
    <source>
        <dbReference type="SAM" id="MobiDB-lite"/>
    </source>
</evidence>
<gene>
    <name evidence="2" type="ORF">RD2015_2155</name>
</gene>
<name>A0A0U3MXH9_9BURK</name>
<dbReference type="EMBL" id="CP013729">
    <property type="protein sequence ID" value="ALV06628.1"/>
    <property type="molecule type" value="Genomic_DNA"/>
</dbReference>
<feature type="compositionally biased region" description="Low complexity" evidence="1">
    <location>
        <begin position="149"/>
        <end position="159"/>
    </location>
</feature>
<evidence type="ECO:0000313" key="3">
    <source>
        <dbReference type="Proteomes" id="UP000060699"/>
    </source>
</evidence>
<keyword evidence="3" id="KW-1185">Reference proteome</keyword>
<dbReference type="AlphaFoldDB" id="A0A0U3MXH9"/>